<feature type="transmembrane region" description="Helical" evidence="2">
    <location>
        <begin position="161"/>
        <end position="194"/>
    </location>
</feature>
<dbReference type="OrthoDB" id="181905at2"/>
<dbReference type="SUPFAM" id="SSF103473">
    <property type="entry name" value="MFS general substrate transporter"/>
    <property type="match status" value="1"/>
</dbReference>
<comment type="similarity">
    <text evidence="1">Belongs to the sodium:galactoside symporter (TC 2.A.2) family.</text>
</comment>
<dbReference type="Proteomes" id="UP000428330">
    <property type="component" value="Chromosome"/>
</dbReference>
<evidence type="ECO:0000313" key="4">
    <source>
        <dbReference type="Proteomes" id="UP000428330"/>
    </source>
</evidence>
<gene>
    <name evidence="3" type="ORF">EI983_00985</name>
</gene>
<evidence type="ECO:0000256" key="1">
    <source>
        <dbReference type="ARBA" id="ARBA00009617"/>
    </source>
</evidence>
<dbReference type="GO" id="GO:0005886">
    <property type="term" value="C:plasma membrane"/>
    <property type="evidence" value="ECO:0007669"/>
    <property type="project" value="TreeGrafter"/>
</dbReference>
<dbReference type="InterPro" id="IPR036259">
    <property type="entry name" value="MFS_trans_sf"/>
</dbReference>
<feature type="transmembrane region" description="Helical" evidence="2">
    <location>
        <begin position="86"/>
        <end position="106"/>
    </location>
</feature>
<feature type="transmembrane region" description="Helical" evidence="2">
    <location>
        <begin position="20"/>
        <end position="39"/>
    </location>
</feature>
<dbReference type="Pfam" id="PF13347">
    <property type="entry name" value="MFS_2"/>
    <property type="match status" value="1"/>
</dbReference>
<dbReference type="RefSeq" id="WP_157705433.1">
    <property type="nucleotide sequence ID" value="NZ_CP034348.1"/>
</dbReference>
<protein>
    <submittedName>
        <fullName evidence="3">Sugar:cation symporter</fullName>
    </submittedName>
</protein>
<dbReference type="GO" id="GO:0008643">
    <property type="term" value="P:carbohydrate transport"/>
    <property type="evidence" value="ECO:0007669"/>
    <property type="project" value="InterPro"/>
</dbReference>
<sequence>MTAAAAMSQAPTRDASHPRLPAFGLFGALLAAAGLPLYIHAPKFYVDEYGVSLAALGTILFVLRLLDVVQDPALGWLARVAAGWRALSVGVAVLVMALAMLGLFAISPPLAPLLWFALMLTLVFSAFSYLTICFYAQGVGTAACLPGRGHLRLARWRETGALLGICAAAVAPLALGGYAGFALGFAILALVAVWSMRDQWQSAGLPSDATGFGPVLRDPIARRLLLVALANAAPVAVSSTLFLFFVESRLNAVGWEGPLLLLFFLSAALAAPVWSRAAERFGAKRVLLSGMVLSIIAFGSAFALGAGDIWAFAIICIASGAALGADMTLLPALFATRMAQVSPGASEGFGLWSFVSKFTLALAAVLLLPTLERAGFQAGQANPEEALHLLSVLYCLVPCALKLIAIGLLVATPIHERSART</sequence>
<organism evidence="3 4">
    <name type="scientific">Roseovarius faecimaris</name>
    <dbReference type="NCBI Taxonomy" id="2494550"/>
    <lineage>
        <taxon>Bacteria</taxon>
        <taxon>Pseudomonadati</taxon>
        <taxon>Pseudomonadota</taxon>
        <taxon>Alphaproteobacteria</taxon>
        <taxon>Rhodobacterales</taxon>
        <taxon>Roseobacteraceae</taxon>
        <taxon>Roseovarius</taxon>
    </lineage>
</organism>
<keyword evidence="2" id="KW-0472">Membrane</keyword>
<dbReference type="PANTHER" id="PTHR11328">
    <property type="entry name" value="MAJOR FACILITATOR SUPERFAMILY DOMAIN-CONTAINING PROTEIN"/>
    <property type="match status" value="1"/>
</dbReference>
<keyword evidence="2" id="KW-0812">Transmembrane</keyword>
<feature type="transmembrane region" description="Helical" evidence="2">
    <location>
        <begin position="348"/>
        <end position="368"/>
    </location>
</feature>
<accession>A0A6I6IJC0</accession>
<dbReference type="KEGG" id="rom:EI983_00985"/>
<evidence type="ECO:0000313" key="3">
    <source>
        <dbReference type="EMBL" id="QGX96929.1"/>
    </source>
</evidence>
<evidence type="ECO:0000256" key="2">
    <source>
        <dbReference type="SAM" id="Phobius"/>
    </source>
</evidence>
<feature type="transmembrane region" description="Helical" evidence="2">
    <location>
        <begin position="224"/>
        <end position="246"/>
    </location>
</feature>
<keyword evidence="4" id="KW-1185">Reference proteome</keyword>
<feature type="transmembrane region" description="Helical" evidence="2">
    <location>
        <begin position="46"/>
        <end position="66"/>
    </location>
</feature>
<dbReference type="Gene3D" id="1.20.1250.20">
    <property type="entry name" value="MFS general substrate transporter like domains"/>
    <property type="match status" value="1"/>
</dbReference>
<feature type="transmembrane region" description="Helical" evidence="2">
    <location>
        <begin position="286"/>
        <end position="304"/>
    </location>
</feature>
<dbReference type="EMBL" id="CP034348">
    <property type="protein sequence ID" value="QGX96929.1"/>
    <property type="molecule type" value="Genomic_DNA"/>
</dbReference>
<keyword evidence="2" id="KW-1133">Transmembrane helix</keyword>
<name>A0A6I6IJC0_9RHOB</name>
<feature type="transmembrane region" description="Helical" evidence="2">
    <location>
        <begin position="113"/>
        <end position="137"/>
    </location>
</feature>
<feature type="transmembrane region" description="Helical" evidence="2">
    <location>
        <begin position="252"/>
        <end position="274"/>
    </location>
</feature>
<reference evidence="4" key="1">
    <citation type="submission" date="2018-12" db="EMBL/GenBank/DDBJ databases">
        <title>Complete genome sequence of Roseovarius sp. MME-070.</title>
        <authorList>
            <person name="Nam Y.-D."/>
            <person name="Kang J."/>
            <person name="Chung W.-H."/>
            <person name="Park Y.S."/>
        </authorList>
    </citation>
    <scope>NUCLEOTIDE SEQUENCE [LARGE SCALE GENOMIC DNA]</scope>
    <source>
        <strain evidence="4">MME-070</strain>
    </source>
</reference>
<feature type="transmembrane region" description="Helical" evidence="2">
    <location>
        <begin position="388"/>
        <end position="411"/>
    </location>
</feature>
<proteinExistence type="inferred from homology"/>
<dbReference type="GO" id="GO:0015293">
    <property type="term" value="F:symporter activity"/>
    <property type="evidence" value="ECO:0007669"/>
    <property type="project" value="InterPro"/>
</dbReference>
<dbReference type="AlphaFoldDB" id="A0A6I6IJC0"/>
<feature type="transmembrane region" description="Helical" evidence="2">
    <location>
        <begin position="310"/>
        <end position="336"/>
    </location>
</feature>
<dbReference type="InterPro" id="IPR039672">
    <property type="entry name" value="MFS_2"/>
</dbReference>
<dbReference type="PANTHER" id="PTHR11328:SF24">
    <property type="entry name" value="MAJOR FACILITATOR SUPERFAMILY (MFS) PROFILE DOMAIN-CONTAINING PROTEIN"/>
    <property type="match status" value="1"/>
</dbReference>